<gene>
    <name evidence="1" type="ORF">SAMN04488498_11688</name>
</gene>
<protein>
    <submittedName>
        <fullName evidence="1">Uncharacterized protein</fullName>
    </submittedName>
</protein>
<organism evidence="1 2">
    <name type="scientific">Neomesorhizobium albiziae</name>
    <dbReference type="NCBI Taxonomy" id="335020"/>
    <lineage>
        <taxon>Bacteria</taxon>
        <taxon>Pseudomonadati</taxon>
        <taxon>Pseudomonadota</taxon>
        <taxon>Alphaproteobacteria</taxon>
        <taxon>Hyphomicrobiales</taxon>
        <taxon>Phyllobacteriaceae</taxon>
        <taxon>Neomesorhizobium</taxon>
    </lineage>
</organism>
<proteinExistence type="predicted"/>
<accession>A0A1I4D906</accession>
<evidence type="ECO:0000313" key="2">
    <source>
        <dbReference type="Proteomes" id="UP000323300"/>
    </source>
</evidence>
<evidence type="ECO:0000313" key="1">
    <source>
        <dbReference type="EMBL" id="SFK89595.1"/>
    </source>
</evidence>
<dbReference type="AlphaFoldDB" id="A0A1I4D906"/>
<dbReference type="EMBL" id="FOSL01000016">
    <property type="protein sequence ID" value="SFK89595.1"/>
    <property type="molecule type" value="Genomic_DNA"/>
</dbReference>
<keyword evidence="2" id="KW-1185">Reference proteome</keyword>
<sequence length="88" mass="9717">MDRRSSSTGMGLLRAGAPPVFARGATERLAHWPEDRERFSGQCLNLQCESSVAWSAPPYVKGLQRGPLGCYPLRKQPDFCPKPLGVQM</sequence>
<name>A0A1I4D906_9HYPH</name>
<dbReference type="Proteomes" id="UP000323300">
    <property type="component" value="Unassembled WGS sequence"/>
</dbReference>
<reference evidence="1 2" key="1">
    <citation type="submission" date="2016-10" db="EMBL/GenBank/DDBJ databases">
        <authorList>
            <person name="Varghese N."/>
            <person name="Submissions S."/>
        </authorList>
    </citation>
    <scope>NUCLEOTIDE SEQUENCE [LARGE SCALE GENOMIC DNA]</scope>
    <source>
        <strain evidence="1 2">DSM 21822</strain>
    </source>
</reference>